<feature type="region of interest" description="Disordered" evidence="6">
    <location>
        <begin position="76"/>
        <end position="104"/>
    </location>
</feature>
<evidence type="ECO:0000256" key="6">
    <source>
        <dbReference type="SAM" id="MobiDB-lite"/>
    </source>
</evidence>
<comment type="caution">
    <text evidence="8">The sequence shown here is derived from an EMBL/GenBank/DDBJ whole genome shotgun (WGS) entry which is preliminary data.</text>
</comment>
<dbReference type="InterPro" id="IPR006612">
    <property type="entry name" value="THAP_Znf"/>
</dbReference>
<feature type="region of interest" description="Disordered" evidence="6">
    <location>
        <begin position="163"/>
        <end position="191"/>
    </location>
</feature>
<evidence type="ECO:0000313" key="9">
    <source>
        <dbReference type="Proteomes" id="UP001292094"/>
    </source>
</evidence>
<protein>
    <recommendedName>
        <fullName evidence="7">THAP-type domain-containing protein</fullName>
    </recommendedName>
</protein>
<sequence>MGRCAAVGCSNKDGPGIRLFTFPRDSTRRKQWELKVKRKNWSAKNHRLCQEHFEEDQFERNRADGWKKLKQNAVPTVFSDQPPAKHRKQPANHNSGTSVEHFEEDQFERNRADGWKKLKQNAVPTVFSDQPPAKHRKQPANHNSGTSVDKLVEDHTYCSKKGYRDEPSTSGCSSHDVSAVSPCTSSTTTTSAETCSPSHIPICEEILVANTTPEDFWKHQADQLQCQLSLVKQQLQDHQKQESLTKHIHHIFNEDQYFNNSEVGMSGAMQAGLTT</sequence>
<gene>
    <name evidence="8" type="ORF">Pmani_005556</name>
</gene>
<feature type="region of interest" description="Disordered" evidence="6">
    <location>
        <begin position="126"/>
        <end position="147"/>
    </location>
</feature>
<dbReference type="Gene3D" id="6.20.210.20">
    <property type="entry name" value="THAP domain"/>
    <property type="match status" value="1"/>
</dbReference>
<dbReference type="PANTHER" id="PTHR46600">
    <property type="entry name" value="THAP DOMAIN-CONTAINING"/>
    <property type="match status" value="1"/>
</dbReference>
<evidence type="ECO:0000256" key="2">
    <source>
        <dbReference type="ARBA" id="ARBA00022771"/>
    </source>
</evidence>
<evidence type="ECO:0000256" key="3">
    <source>
        <dbReference type="ARBA" id="ARBA00022833"/>
    </source>
</evidence>
<dbReference type="SMART" id="SM00692">
    <property type="entry name" value="DM3"/>
    <property type="match status" value="1"/>
</dbReference>
<keyword evidence="1" id="KW-0479">Metal-binding</keyword>
<keyword evidence="3" id="KW-0862">Zinc</keyword>
<keyword evidence="9" id="KW-1185">Reference proteome</keyword>
<reference evidence="8" key="1">
    <citation type="submission" date="2023-11" db="EMBL/GenBank/DDBJ databases">
        <title>Genome assemblies of two species of porcelain crab, Petrolisthes cinctipes and Petrolisthes manimaculis (Anomura: Porcellanidae).</title>
        <authorList>
            <person name="Angst P."/>
        </authorList>
    </citation>
    <scope>NUCLEOTIDE SEQUENCE</scope>
    <source>
        <strain evidence="8">PB745_02</strain>
        <tissue evidence="8">Gill</tissue>
    </source>
</reference>
<organism evidence="8 9">
    <name type="scientific">Petrolisthes manimaculis</name>
    <dbReference type="NCBI Taxonomy" id="1843537"/>
    <lineage>
        <taxon>Eukaryota</taxon>
        <taxon>Metazoa</taxon>
        <taxon>Ecdysozoa</taxon>
        <taxon>Arthropoda</taxon>
        <taxon>Crustacea</taxon>
        <taxon>Multicrustacea</taxon>
        <taxon>Malacostraca</taxon>
        <taxon>Eumalacostraca</taxon>
        <taxon>Eucarida</taxon>
        <taxon>Decapoda</taxon>
        <taxon>Pleocyemata</taxon>
        <taxon>Anomura</taxon>
        <taxon>Galatheoidea</taxon>
        <taxon>Porcellanidae</taxon>
        <taxon>Petrolisthes</taxon>
    </lineage>
</organism>
<evidence type="ECO:0000256" key="5">
    <source>
        <dbReference type="PROSITE-ProRule" id="PRU00309"/>
    </source>
</evidence>
<evidence type="ECO:0000259" key="7">
    <source>
        <dbReference type="PROSITE" id="PS50950"/>
    </source>
</evidence>
<dbReference type="GO" id="GO:0008270">
    <property type="term" value="F:zinc ion binding"/>
    <property type="evidence" value="ECO:0007669"/>
    <property type="project" value="UniProtKB-KW"/>
</dbReference>
<dbReference type="AlphaFoldDB" id="A0AAE1QCR8"/>
<dbReference type="InterPro" id="IPR026516">
    <property type="entry name" value="THAP1/10"/>
</dbReference>
<dbReference type="PANTHER" id="PTHR46600:SF11">
    <property type="entry name" value="THAP DOMAIN-CONTAINING PROTEIN 10"/>
    <property type="match status" value="1"/>
</dbReference>
<name>A0AAE1QCR8_9EUCA</name>
<dbReference type="Pfam" id="PF05485">
    <property type="entry name" value="THAP"/>
    <property type="match status" value="1"/>
</dbReference>
<dbReference type="InterPro" id="IPR038441">
    <property type="entry name" value="THAP_Znf_sf"/>
</dbReference>
<feature type="domain" description="THAP-type" evidence="7">
    <location>
        <begin position="1"/>
        <end position="78"/>
    </location>
</feature>
<keyword evidence="2 5" id="KW-0863">Zinc-finger</keyword>
<dbReference type="GO" id="GO:0043565">
    <property type="term" value="F:sequence-specific DNA binding"/>
    <property type="evidence" value="ECO:0007669"/>
    <property type="project" value="InterPro"/>
</dbReference>
<evidence type="ECO:0000256" key="4">
    <source>
        <dbReference type="ARBA" id="ARBA00023125"/>
    </source>
</evidence>
<feature type="compositionally biased region" description="Low complexity" evidence="6">
    <location>
        <begin position="177"/>
        <end position="191"/>
    </location>
</feature>
<keyword evidence="4 5" id="KW-0238">DNA-binding</keyword>
<evidence type="ECO:0000256" key="1">
    <source>
        <dbReference type="ARBA" id="ARBA00022723"/>
    </source>
</evidence>
<dbReference type="EMBL" id="JAWZYT010000413">
    <property type="protein sequence ID" value="KAK4323785.1"/>
    <property type="molecule type" value="Genomic_DNA"/>
</dbReference>
<accession>A0AAE1QCR8</accession>
<dbReference type="SUPFAM" id="SSF57716">
    <property type="entry name" value="Glucocorticoid receptor-like (DNA-binding domain)"/>
    <property type="match status" value="1"/>
</dbReference>
<dbReference type="PROSITE" id="PS50950">
    <property type="entry name" value="ZF_THAP"/>
    <property type="match status" value="1"/>
</dbReference>
<proteinExistence type="predicted"/>
<dbReference type="SMART" id="SM00980">
    <property type="entry name" value="THAP"/>
    <property type="match status" value="1"/>
</dbReference>
<evidence type="ECO:0000313" key="8">
    <source>
        <dbReference type="EMBL" id="KAK4323785.1"/>
    </source>
</evidence>
<dbReference type="Proteomes" id="UP001292094">
    <property type="component" value="Unassembled WGS sequence"/>
</dbReference>